<dbReference type="InterPro" id="IPR003689">
    <property type="entry name" value="ZIP"/>
</dbReference>
<dbReference type="PANTHER" id="PTHR16950:SF16">
    <property type="entry name" value="ZINC TRANSPORTER ZIP13"/>
    <property type="match status" value="1"/>
</dbReference>
<organism evidence="6 7">
    <name type="scientific">Cycloclasticus pugetii</name>
    <dbReference type="NCBI Taxonomy" id="34068"/>
    <lineage>
        <taxon>Bacteria</taxon>
        <taxon>Pseudomonadati</taxon>
        <taxon>Pseudomonadota</taxon>
        <taxon>Gammaproteobacteria</taxon>
        <taxon>Thiotrichales</taxon>
        <taxon>Piscirickettsiaceae</taxon>
        <taxon>Cycloclasticus</taxon>
    </lineage>
</organism>
<feature type="transmembrane region" description="Helical" evidence="5">
    <location>
        <begin position="36"/>
        <end position="57"/>
    </location>
</feature>
<keyword evidence="4 5" id="KW-0472">Membrane</keyword>
<feature type="transmembrane region" description="Helical" evidence="5">
    <location>
        <begin position="69"/>
        <end position="86"/>
    </location>
</feature>
<protein>
    <submittedName>
        <fullName evidence="6">ZIP family magnesium transporter</fullName>
    </submittedName>
</protein>
<dbReference type="GO" id="GO:0046873">
    <property type="term" value="F:metal ion transmembrane transporter activity"/>
    <property type="evidence" value="ECO:0007669"/>
    <property type="project" value="InterPro"/>
</dbReference>
<evidence type="ECO:0000313" key="6">
    <source>
        <dbReference type="EMBL" id="EPD12306.1"/>
    </source>
</evidence>
<gene>
    <name evidence="6" type="ORF">L196_10899</name>
</gene>
<feature type="transmembrane region" description="Helical" evidence="5">
    <location>
        <begin position="204"/>
        <end position="225"/>
    </location>
</feature>
<evidence type="ECO:0000256" key="2">
    <source>
        <dbReference type="ARBA" id="ARBA00022692"/>
    </source>
</evidence>
<accession>A0AB33YYM8</accession>
<keyword evidence="2 5" id="KW-0812">Transmembrane</keyword>
<dbReference type="EMBL" id="ASHL01000012">
    <property type="protein sequence ID" value="EPD12306.1"/>
    <property type="molecule type" value="Genomic_DNA"/>
</dbReference>
<dbReference type="PANTHER" id="PTHR16950">
    <property type="entry name" value="ZINC TRANSPORTER SLC39A7 HISTIDINE-RICH MEMBRANE PROTEIN KE4"/>
    <property type="match status" value="1"/>
</dbReference>
<keyword evidence="3 5" id="KW-1133">Transmembrane helix</keyword>
<dbReference type="Pfam" id="PF02535">
    <property type="entry name" value="Zip"/>
    <property type="match status" value="1"/>
</dbReference>
<dbReference type="RefSeq" id="WP_015005114.1">
    <property type="nucleotide sequence ID" value="NZ_JBLHXE010000012.1"/>
</dbReference>
<feature type="transmembrane region" description="Helical" evidence="5">
    <location>
        <begin position="177"/>
        <end position="198"/>
    </location>
</feature>
<feature type="transmembrane region" description="Helical" evidence="5">
    <location>
        <begin position="6"/>
        <end position="29"/>
    </location>
</feature>
<feature type="transmembrane region" description="Helical" evidence="5">
    <location>
        <begin position="232"/>
        <end position="254"/>
    </location>
</feature>
<evidence type="ECO:0000256" key="3">
    <source>
        <dbReference type="ARBA" id="ARBA00022989"/>
    </source>
</evidence>
<evidence type="ECO:0000256" key="1">
    <source>
        <dbReference type="ARBA" id="ARBA00004141"/>
    </source>
</evidence>
<reference evidence="6 7" key="1">
    <citation type="journal article" date="2013" name="Genome Announc.">
        <title>Genome Sequence of the Pyrene- and Fluoranthene-Degrading Bacterium Cycloclasticus sp. Strain PY97M.</title>
        <authorList>
            <person name="Cui Z."/>
            <person name="Xu G."/>
            <person name="Li Q."/>
            <person name="Gao W."/>
            <person name="Zheng L."/>
        </authorList>
    </citation>
    <scope>NUCLEOTIDE SEQUENCE [LARGE SCALE GENOMIC DNA]</scope>
    <source>
        <strain evidence="6 7">PY97M</strain>
    </source>
</reference>
<evidence type="ECO:0000313" key="7">
    <source>
        <dbReference type="Proteomes" id="UP000015462"/>
    </source>
</evidence>
<sequence>MTVFTWIILFTILGGMLSVLGASLVLFLPKKIITRMLPFSVSFATGALLSVSFVGLIPHALEEVGHENFHTLSITILGGLMFFFALEKMVLWRHCHHDDCETHVDVHAHGHQSAGSLILVGDSVHNFVDGVLIAAAFLTDIHLGVVTALAVTTHEIPQEIGDFAILLQSGFTRKKAILYNVISSFATLIGGLLAYFWLADFEHLLPYVLAFAAASFIYIAVADLIPTLHKRINLAAGVEQILLMLFGIGLIGWLHSFIH</sequence>
<proteinExistence type="predicted"/>
<dbReference type="Proteomes" id="UP000015462">
    <property type="component" value="Unassembled WGS sequence"/>
</dbReference>
<dbReference type="AlphaFoldDB" id="A0AB33YYM8"/>
<keyword evidence="7" id="KW-1185">Reference proteome</keyword>
<name>A0AB33YYM8_9GAMM</name>
<comment type="subcellular location">
    <subcellularLocation>
        <location evidence="1">Membrane</location>
        <topology evidence="1">Multi-pass membrane protein</topology>
    </subcellularLocation>
</comment>
<comment type="caution">
    <text evidence="6">The sequence shown here is derived from an EMBL/GenBank/DDBJ whole genome shotgun (WGS) entry which is preliminary data.</text>
</comment>
<evidence type="ECO:0000256" key="5">
    <source>
        <dbReference type="SAM" id="Phobius"/>
    </source>
</evidence>
<dbReference type="GO" id="GO:0016020">
    <property type="term" value="C:membrane"/>
    <property type="evidence" value="ECO:0007669"/>
    <property type="project" value="UniProtKB-SubCell"/>
</dbReference>
<evidence type="ECO:0000256" key="4">
    <source>
        <dbReference type="ARBA" id="ARBA00023136"/>
    </source>
</evidence>